<keyword evidence="6" id="KW-0472">Membrane</keyword>
<dbReference type="InterPro" id="IPR017896">
    <property type="entry name" value="4Fe4S_Fe-S-bd"/>
</dbReference>
<feature type="transmembrane region" description="Helical" evidence="6">
    <location>
        <begin position="352"/>
        <end position="369"/>
    </location>
</feature>
<evidence type="ECO:0000256" key="5">
    <source>
        <dbReference type="ARBA" id="ARBA00022982"/>
    </source>
</evidence>
<keyword evidence="2" id="KW-0597">Phosphoprotein</keyword>
<dbReference type="Pfam" id="PF12801">
    <property type="entry name" value="Fer4_5"/>
    <property type="match status" value="2"/>
</dbReference>
<gene>
    <name evidence="8" type="primary">rsxG</name>
    <name evidence="8" type="ORF">V22_30260</name>
</gene>
<reference evidence="8 9" key="1">
    <citation type="submission" date="2019-02" db="EMBL/GenBank/DDBJ databases">
        <title>Deep-cultivation of Planctomycetes and their phenomic and genomic characterization uncovers novel biology.</title>
        <authorList>
            <person name="Wiegand S."/>
            <person name="Jogler M."/>
            <person name="Boedeker C."/>
            <person name="Pinto D."/>
            <person name="Vollmers J."/>
            <person name="Rivas-Marin E."/>
            <person name="Kohn T."/>
            <person name="Peeters S.H."/>
            <person name="Heuer A."/>
            <person name="Rast P."/>
            <person name="Oberbeckmann S."/>
            <person name="Bunk B."/>
            <person name="Jeske O."/>
            <person name="Meyerdierks A."/>
            <person name="Storesund J.E."/>
            <person name="Kallscheuer N."/>
            <person name="Luecker S."/>
            <person name="Lage O.M."/>
            <person name="Pohl T."/>
            <person name="Merkel B.J."/>
            <person name="Hornburger P."/>
            <person name="Mueller R.-W."/>
            <person name="Bruemmer F."/>
            <person name="Labrenz M."/>
            <person name="Spormann A.M."/>
            <person name="Op den Camp H."/>
            <person name="Overmann J."/>
            <person name="Amann R."/>
            <person name="Jetten M.S.M."/>
            <person name="Mascher T."/>
            <person name="Medema M.H."/>
            <person name="Devos D.P."/>
            <person name="Kaster A.-K."/>
            <person name="Ovreas L."/>
            <person name="Rohde M."/>
            <person name="Galperin M.Y."/>
            <person name="Jogler C."/>
        </authorList>
    </citation>
    <scope>NUCLEOTIDE SEQUENCE [LARGE SCALE GENOMIC DNA]</scope>
    <source>
        <strain evidence="8 9">V22</strain>
    </source>
</reference>
<dbReference type="RefSeq" id="WP_145264238.1">
    <property type="nucleotide sequence ID" value="NZ_CP036316.1"/>
</dbReference>
<feature type="transmembrane region" description="Helical" evidence="6">
    <location>
        <begin position="500"/>
        <end position="529"/>
    </location>
</feature>
<dbReference type="PANTHER" id="PTHR36118">
    <property type="entry name" value="ION-TRANSLOCATING OXIDOREDUCTASE COMPLEX SUBUNIT G"/>
    <property type="match status" value="1"/>
</dbReference>
<dbReference type="GO" id="GO:0009055">
    <property type="term" value="F:electron transfer activity"/>
    <property type="evidence" value="ECO:0007669"/>
    <property type="project" value="InterPro"/>
</dbReference>
<dbReference type="InterPro" id="IPR010209">
    <property type="entry name" value="Ion_transpt_RnfG/RsxG"/>
</dbReference>
<keyword evidence="5" id="KW-0249">Electron transport</keyword>
<dbReference type="OrthoDB" id="235065at2"/>
<evidence type="ECO:0000256" key="6">
    <source>
        <dbReference type="SAM" id="Phobius"/>
    </source>
</evidence>
<evidence type="ECO:0000259" key="7">
    <source>
        <dbReference type="SMART" id="SM00900"/>
    </source>
</evidence>
<dbReference type="PANTHER" id="PTHR36118:SF1">
    <property type="entry name" value="ION-TRANSLOCATING OXIDOREDUCTASE COMPLEX SUBUNIT G"/>
    <property type="match status" value="1"/>
</dbReference>
<keyword evidence="3" id="KW-0285">Flavoprotein</keyword>
<protein>
    <submittedName>
        <fullName evidence="8">Electron transport complex subunit RsxG</fullName>
    </submittedName>
</protein>
<dbReference type="Pfam" id="PF04205">
    <property type="entry name" value="FMN_bind"/>
    <property type="match status" value="2"/>
</dbReference>
<dbReference type="SMART" id="SM00900">
    <property type="entry name" value="FMN_bind"/>
    <property type="match status" value="2"/>
</dbReference>
<dbReference type="Proteomes" id="UP000319976">
    <property type="component" value="Chromosome"/>
</dbReference>
<dbReference type="AlphaFoldDB" id="A0A517TBL7"/>
<evidence type="ECO:0000313" key="8">
    <source>
        <dbReference type="EMBL" id="QDT65765.1"/>
    </source>
</evidence>
<keyword evidence="4" id="KW-0288">FMN</keyword>
<feature type="transmembrane region" description="Helical" evidence="6">
    <location>
        <begin position="410"/>
        <end position="429"/>
    </location>
</feature>
<feature type="domain" description="FMN-binding" evidence="7">
    <location>
        <begin position="95"/>
        <end position="181"/>
    </location>
</feature>
<feature type="transmembrane region" description="Helical" evidence="6">
    <location>
        <begin position="381"/>
        <end position="404"/>
    </location>
</feature>
<evidence type="ECO:0000256" key="1">
    <source>
        <dbReference type="ARBA" id="ARBA00022448"/>
    </source>
</evidence>
<feature type="domain" description="FMN-binding" evidence="7">
    <location>
        <begin position="241"/>
        <end position="329"/>
    </location>
</feature>
<dbReference type="InterPro" id="IPR007329">
    <property type="entry name" value="FMN-bd"/>
</dbReference>
<keyword evidence="6" id="KW-0812">Transmembrane</keyword>
<evidence type="ECO:0000256" key="3">
    <source>
        <dbReference type="ARBA" id="ARBA00022630"/>
    </source>
</evidence>
<evidence type="ECO:0000256" key="2">
    <source>
        <dbReference type="ARBA" id="ARBA00022553"/>
    </source>
</evidence>
<dbReference type="GO" id="GO:0010181">
    <property type="term" value="F:FMN binding"/>
    <property type="evidence" value="ECO:0007669"/>
    <property type="project" value="InterPro"/>
</dbReference>
<keyword evidence="9" id="KW-1185">Reference proteome</keyword>
<dbReference type="KEGG" id="chya:V22_30260"/>
<feature type="transmembrane region" description="Helical" evidence="6">
    <location>
        <begin position="466"/>
        <end position="488"/>
    </location>
</feature>
<feature type="transmembrane region" description="Helical" evidence="6">
    <location>
        <begin position="549"/>
        <end position="568"/>
    </location>
</feature>
<sequence length="569" mass="63670">MRSPGWRQWLVHLCRWGLVCLIVVLIRLQHVESQNLARGTREITAPLSQIAATLLNADSFGPGDETRGGLSVLDPSGAAIGYVVQTTPRSDHIIGYVGPNDLLLIFDDQLRLQKIELISSGDTADHVKLIREQPNFFEQFERYTWDELGELNQNNQVEAVSGATLTSLAMLEGMVYRVSGHQPSLRFPQSPDIDDVVSQFPDVAELILDENKPGVFQVVDESDQRLGYVLRSSPESDQRIGYQGPTDGLLFLDAEGEKVKGIGIHETYETPLYAEDVTLDWTFMHSFDGMPVEEFAKLDLIEDTIEGVSGATMTSQVLAENLILAAQRYVAPTETVEPPSWFDRFSVGVHDIGTLIVILFAWLMCFTNLRGVDWLRVSFQCVLIVYLGFVCGNLLSQGLFVGWARNGVPFTNAIGLVALCVSAFVVPLFTKKQIYCHHLCPHGAAQELLKNRLKWKWRLRPNMRRALNLIVPLLFVWVVLVAMIPLAFDLANIEPFDAYVWWAAGIPTIAIAVVGLVMSMFVPMAYCRFGCPTGSLLDYLRRTSRSDQLTWRDAGAVCLLALAFVLWWF</sequence>
<keyword evidence="6" id="KW-1133">Transmembrane helix</keyword>
<evidence type="ECO:0000256" key="4">
    <source>
        <dbReference type="ARBA" id="ARBA00022643"/>
    </source>
</evidence>
<dbReference type="GO" id="GO:0005886">
    <property type="term" value="C:plasma membrane"/>
    <property type="evidence" value="ECO:0007669"/>
    <property type="project" value="InterPro"/>
</dbReference>
<evidence type="ECO:0000313" key="9">
    <source>
        <dbReference type="Proteomes" id="UP000319976"/>
    </source>
</evidence>
<dbReference type="GO" id="GO:0022900">
    <property type="term" value="P:electron transport chain"/>
    <property type="evidence" value="ECO:0007669"/>
    <property type="project" value="InterPro"/>
</dbReference>
<name>A0A517TBL7_9PLAN</name>
<keyword evidence="1" id="KW-0813">Transport</keyword>
<accession>A0A517TBL7</accession>
<organism evidence="8 9">
    <name type="scientific">Calycomorphotria hydatis</name>
    <dbReference type="NCBI Taxonomy" id="2528027"/>
    <lineage>
        <taxon>Bacteria</taxon>
        <taxon>Pseudomonadati</taxon>
        <taxon>Planctomycetota</taxon>
        <taxon>Planctomycetia</taxon>
        <taxon>Planctomycetales</taxon>
        <taxon>Planctomycetaceae</taxon>
        <taxon>Calycomorphotria</taxon>
    </lineage>
</organism>
<proteinExistence type="predicted"/>
<dbReference type="EMBL" id="CP036316">
    <property type="protein sequence ID" value="QDT65765.1"/>
    <property type="molecule type" value="Genomic_DNA"/>
</dbReference>